<protein>
    <submittedName>
        <fullName evidence="3">WD40-repeat-containing domain protein</fullName>
    </submittedName>
</protein>
<evidence type="ECO:0000256" key="2">
    <source>
        <dbReference type="SAM" id="MobiDB-lite"/>
    </source>
</evidence>
<keyword evidence="4" id="KW-1185">Reference proteome</keyword>
<sequence length="618" mass="66958">TKLRILSLDWSPSGNTLITGSADSSVRKWDVSTGHVLERMSVGRTASHRTMVCGDSAGRVIIWDGKTHTALETFQKHKADVLALTVSPDGKFIFSTGVDRTIVRYSRTGAETASVPPLEEEEEDVSYVVSGVERPHQHDVRALAMSDRSEVDALVSGGMDVQIRVGSVKAFDRDALCHAQSTLANPPKNTVNRLLPLSPQSPLVHLVPARHWLLSRSNHSLDLWALDSEEPSMPGEGKRRRLPDSEEGPSALPPKHATPNNRLLLHAQLQGTRHLTASAISEDGNWLAVADPHLVRLFRVVQSGEGPGSGETVSLRKQKAFPGLTVLSSSVGASQYLLLTPDSTKLIIGTTGGHVTIVDLSEWEAGSFPILASWKLYEGSADSSSFATHSPLLRGIGGMRVSGDGAWLAVTDLGHHLWLYNLDALKRHAIIALTRSQGPVAAMLFKPDSSSLYVVQTGGDGRVSEYDVEKRVETDWSRRSSNLPLPASYAKTRDAVLGMSMDPDHMDRLILWGQGILCQVILDILPSKNAKITDTADGQSGRRKRSGKRKKGAESTGESASVDPMVSGISGNYAIIHKYGPMLFMGHMGPGKGVVVERPRWSLLEGAPPAFYTKKFGR</sequence>
<gene>
    <name evidence="3" type="ORF">BJ684DRAFT_16065</name>
</gene>
<keyword evidence="1" id="KW-0853">WD repeat</keyword>
<dbReference type="GO" id="GO:0034455">
    <property type="term" value="C:t-UTP complex"/>
    <property type="evidence" value="ECO:0007669"/>
    <property type="project" value="TreeGrafter"/>
</dbReference>
<dbReference type="PANTHER" id="PTHR44163:SF1">
    <property type="entry name" value="U3 SMALL NUCLEOLAR RNA-ASSOCIATED PROTEIN 4 HOMOLOG"/>
    <property type="match status" value="1"/>
</dbReference>
<proteinExistence type="predicted"/>
<dbReference type="OrthoDB" id="8883818at2759"/>
<dbReference type="InterPro" id="IPR015943">
    <property type="entry name" value="WD40/YVTN_repeat-like_dom_sf"/>
</dbReference>
<dbReference type="Proteomes" id="UP000267251">
    <property type="component" value="Unassembled WGS sequence"/>
</dbReference>
<feature type="compositionally biased region" description="Basic residues" evidence="2">
    <location>
        <begin position="541"/>
        <end position="551"/>
    </location>
</feature>
<evidence type="ECO:0000313" key="4">
    <source>
        <dbReference type="Proteomes" id="UP000267251"/>
    </source>
</evidence>
<dbReference type="PANTHER" id="PTHR44163">
    <property type="entry name" value="U3 SMALL NUCLEOLAR RNA-ASSOCIATED PROTEIN 4 HOMOLOG"/>
    <property type="match status" value="1"/>
</dbReference>
<dbReference type="PROSITE" id="PS50082">
    <property type="entry name" value="WD_REPEATS_2"/>
    <property type="match status" value="2"/>
</dbReference>
<dbReference type="GO" id="GO:0000462">
    <property type="term" value="P:maturation of SSU-rRNA from tricistronic rRNA transcript (SSU-rRNA, 5.8S rRNA, LSU-rRNA)"/>
    <property type="evidence" value="ECO:0007669"/>
    <property type="project" value="InterPro"/>
</dbReference>
<organism evidence="3 4">
    <name type="scientific">Piptocephalis cylindrospora</name>
    <dbReference type="NCBI Taxonomy" id="1907219"/>
    <lineage>
        <taxon>Eukaryota</taxon>
        <taxon>Fungi</taxon>
        <taxon>Fungi incertae sedis</taxon>
        <taxon>Zoopagomycota</taxon>
        <taxon>Zoopagomycotina</taxon>
        <taxon>Zoopagomycetes</taxon>
        <taxon>Zoopagales</taxon>
        <taxon>Piptocephalidaceae</taxon>
        <taxon>Piptocephalis</taxon>
    </lineage>
</organism>
<dbReference type="AlphaFoldDB" id="A0A4P9Y4F6"/>
<feature type="repeat" description="WD" evidence="1">
    <location>
        <begin position="1"/>
        <end position="39"/>
    </location>
</feature>
<feature type="non-terminal residue" evidence="3">
    <location>
        <position position="1"/>
    </location>
</feature>
<dbReference type="SMART" id="SM00320">
    <property type="entry name" value="WD40"/>
    <property type="match status" value="5"/>
</dbReference>
<dbReference type="SUPFAM" id="SSF50978">
    <property type="entry name" value="WD40 repeat-like"/>
    <property type="match status" value="1"/>
</dbReference>
<dbReference type="InterPro" id="IPR001680">
    <property type="entry name" value="WD40_rpt"/>
</dbReference>
<dbReference type="InterPro" id="IPR046351">
    <property type="entry name" value="UTP4"/>
</dbReference>
<feature type="region of interest" description="Disordered" evidence="2">
    <location>
        <begin position="532"/>
        <end position="562"/>
    </location>
</feature>
<evidence type="ECO:0000256" key="1">
    <source>
        <dbReference type="PROSITE-ProRule" id="PRU00221"/>
    </source>
</evidence>
<dbReference type="Pfam" id="PF00400">
    <property type="entry name" value="WD40"/>
    <property type="match status" value="2"/>
</dbReference>
<feature type="repeat" description="WD" evidence="1">
    <location>
        <begin position="74"/>
        <end position="115"/>
    </location>
</feature>
<name>A0A4P9Y4F6_9FUNG</name>
<reference evidence="4" key="1">
    <citation type="journal article" date="2018" name="Nat. Microbiol.">
        <title>Leveraging single-cell genomics to expand the fungal tree of life.</title>
        <authorList>
            <person name="Ahrendt S.R."/>
            <person name="Quandt C.A."/>
            <person name="Ciobanu D."/>
            <person name="Clum A."/>
            <person name="Salamov A."/>
            <person name="Andreopoulos B."/>
            <person name="Cheng J.F."/>
            <person name="Woyke T."/>
            <person name="Pelin A."/>
            <person name="Henrissat B."/>
            <person name="Reynolds N.K."/>
            <person name="Benny G.L."/>
            <person name="Smith M.E."/>
            <person name="James T.Y."/>
            <person name="Grigoriev I.V."/>
        </authorList>
    </citation>
    <scope>NUCLEOTIDE SEQUENCE [LARGE SCALE GENOMIC DNA]</scope>
</reference>
<dbReference type="GO" id="GO:0032040">
    <property type="term" value="C:small-subunit processome"/>
    <property type="evidence" value="ECO:0007669"/>
    <property type="project" value="TreeGrafter"/>
</dbReference>
<dbReference type="EMBL" id="KZ987995">
    <property type="protein sequence ID" value="RKP13542.1"/>
    <property type="molecule type" value="Genomic_DNA"/>
</dbReference>
<dbReference type="PROSITE" id="PS50294">
    <property type="entry name" value="WD_REPEATS_REGION"/>
    <property type="match status" value="1"/>
</dbReference>
<dbReference type="InterPro" id="IPR036322">
    <property type="entry name" value="WD40_repeat_dom_sf"/>
</dbReference>
<accession>A0A4P9Y4F6</accession>
<feature type="region of interest" description="Disordered" evidence="2">
    <location>
        <begin position="227"/>
        <end position="259"/>
    </location>
</feature>
<dbReference type="GO" id="GO:0030686">
    <property type="term" value="C:90S preribosome"/>
    <property type="evidence" value="ECO:0007669"/>
    <property type="project" value="InterPro"/>
</dbReference>
<evidence type="ECO:0000313" key="3">
    <source>
        <dbReference type="EMBL" id="RKP13542.1"/>
    </source>
</evidence>
<dbReference type="Gene3D" id="2.130.10.10">
    <property type="entry name" value="YVTN repeat-like/Quinoprotein amine dehydrogenase"/>
    <property type="match status" value="3"/>
</dbReference>
<dbReference type="GO" id="GO:0003723">
    <property type="term" value="F:RNA binding"/>
    <property type="evidence" value="ECO:0007669"/>
    <property type="project" value="TreeGrafter"/>
</dbReference>